<dbReference type="Proteomes" id="UP000289794">
    <property type="component" value="Chromosome"/>
</dbReference>
<proteinExistence type="predicted"/>
<dbReference type="EMBL" id="CP035945">
    <property type="protein sequence ID" value="QBE95848.1"/>
    <property type="molecule type" value="Genomic_DNA"/>
</dbReference>
<organism evidence="1 2">
    <name type="scientific">Blautia producta</name>
    <dbReference type="NCBI Taxonomy" id="33035"/>
    <lineage>
        <taxon>Bacteria</taxon>
        <taxon>Bacillati</taxon>
        <taxon>Bacillota</taxon>
        <taxon>Clostridia</taxon>
        <taxon>Lachnospirales</taxon>
        <taxon>Lachnospiraceae</taxon>
        <taxon>Blautia</taxon>
    </lineage>
</organism>
<dbReference type="AlphaFoldDB" id="A0A4V0Z778"/>
<protein>
    <submittedName>
        <fullName evidence="1">Uncharacterized protein</fullName>
    </submittedName>
</protein>
<gene>
    <name evidence="1" type="ORF">PMF13cell1_01372</name>
</gene>
<reference evidence="1 2" key="1">
    <citation type="submission" date="2019-01" db="EMBL/GenBank/DDBJ databases">
        <title>PMF-metabolizing Aryl O-demethylase.</title>
        <authorList>
            <person name="Kim M."/>
        </authorList>
    </citation>
    <scope>NUCLEOTIDE SEQUENCE [LARGE SCALE GENOMIC DNA]</scope>
    <source>
        <strain evidence="1 2">PMF1</strain>
    </source>
</reference>
<accession>A0A4V0Z778</accession>
<dbReference type="KEGG" id="bpro:PMF13cell1_01372"/>
<name>A0A4V0Z778_9FIRM</name>
<evidence type="ECO:0000313" key="2">
    <source>
        <dbReference type="Proteomes" id="UP000289794"/>
    </source>
</evidence>
<sequence length="39" mass="4495">MYDMGPLMRTLFIAYGAQEENNHRRLCLGAGIRPRINES</sequence>
<evidence type="ECO:0000313" key="1">
    <source>
        <dbReference type="EMBL" id="QBE95848.1"/>
    </source>
</evidence>